<dbReference type="InterPro" id="IPR006329">
    <property type="entry name" value="AMPD"/>
</dbReference>
<comment type="cofactor">
    <cofactor evidence="1">
        <name>Zn(2+)</name>
        <dbReference type="ChEBI" id="CHEBI:29105"/>
    </cofactor>
</comment>
<feature type="compositionally biased region" description="Basic and acidic residues" evidence="10">
    <location>
        <begin position="840"/>
        <end position="859"/>
    </location>
</feature>
<feature type="region of interest" description="Disordered" evidence="10">
    <location>
        <begin position="968"/>
        <end position="987"/>
    </location>
</feature>
<dbReference type="Gene3D" id="4.10.800.20">
    <property type="match status" value="1"/>
</dbReference>
<dbReference type="GO" id="GO:0032264">
    <property type="term" value="P:IMP salvage"/>
    <property type="evidence" value="ECO:0007669"/>
    <property type="project" value="InterPro"/>
</dbReference>
<dbReference type="SMART" id="SM00799">
    <property type="entry name" value="DENN"/>
    <property type="match status" value="1"/>
</dbReference>
<feature type="region of interest" description="Disordered" evidence="10">
    <location>
        <begin position="806"/>
        <end position="884"/>
    </location>
</feature>
<evidence type="ECO:0000256" key="4">
    <source>
        <dbReference type="ARBA" id="ARBA00012775"/>
    </source>
</evidence>
<reference evidence="12" key="1">
    <citation type="submission" date="2023-06" db="EMBL/GenBank/DDBJ databases">
        <title>Male Hemibagrus guttatus genome.</title>
        <authorList>
            <person name="Bian C."/>
        </authorList>
    </citation>
    <scope>NUCLEOTIDE SEQUENCE</scope>
    <source>
        <strain evidence="12">Male_cb2023</strain>
        <tissue evidence="12">Muscle</tissue>
    </source>
</reference>
<keyword evidence="8" id="KW-0862">Zinc</keyword>
<dbReference type="Pfam" id="PF19326">
    <property type="entry name" value="AMP_deaminase"/>
    <property type="match status" value="1"/>
</dbReference>
<dbReference type="PROSITE" id="PS00485">
    <property type="entry name" value="A_DEAMINASE"/>
    <property type="match status" value="1"/>
</dbReference>
<dbReference type="Pfam" id="PF02141">
    <property type="entry name" value="DENN"/>
    <property type="match status" value="1"/>
</dbReference>
<dbReference type="EC" id="3.5.4.6" evidence="4"/>
<comment type="pathway">
    <text evidence="2">Purine metabolism; IMP biosynthesis via salvage pathway; IMP from AMP: step 1/1.</text>
</comment>
<dbReference type="GO" id="GO:0003876">
    <property type="term" value="F:AMP deaminase activity"/>
    <property type="evidence" value="ECO:0007669"/>
    <property type="project" value="UniProtKB-EC"/>
</dbReference>
<evidence type="ECO:0000256" key="7">
    <source>
        <dbReference type="ARBA" id="ARBA00022801"/>
    </source>
</evidence>
<feature type="region of interest" description="Disordered" evidence="10">
    <location>
        <begin position="1095"/>
        <end position="1125"/>
    </location>
</feature>
<sequence>MRAFAEKVFASETKDEDVREEISLFGVADCPILHEELAHHVTMDDDAERRKKHILRSQQLEETPTYLEVPHFQRVSITGDYAAGVTMDDFELACKGLCRALNIREKYMRLALQRFPNTVSQYLHEIDGEKWKPEDQVQPVFTSPPKHGEDPFNTKSLAAKAGYVARMQDGIIYVYEDEAAADKKQPLPLPAPDYNTFIDDMNFLIALIAQGPTKTYTHRRLRFLMSKFNVHEMLNEMEEMKELKKNPHRDFYNCRKVDTHIHAAACMNQKHLLRFIKKSYRVDADRVVHNIKGKDMTLKELFASLNLHPYDLTVDSLDVHAGRQTFQRFDKFNAKYNPVGASELRDLYLKTENHIGGEYFATIIKEVASDLEDAKYQYAEPRLSIYGCNPSEWIKLSSWFNKNRVFSLNLKWMIQVPRIYDIFRARNFVPHFGKMLENIFMPIFQATIDPQSNPELSIFLQHITGFDSVDDESKHSGHMFSTKSPKPNKWDSVKNPSYTYYIYYMYANIAMLNQLRKERGMNTFLFRPHCGEAGAITHLLACFMTADNISHGLNLKKSPVLQYLYFLSQIPIAMSPLSNNSLFLEYNKNPLLEFQKKGLVVSLSTDDPMQFHYTKEKVHFLGDNYLKEGPEGNDIRKTNVAQIRMAYRFETLSYELNLIKEGVKYAWASCSDVCAVRTGLLCGLLAMLALGVDYGKPGGGRGGRAATACQLPVSGKALARESGISIKQKISQWEVLSQQEDEYGGRPKAQGTPVSHTCSGDVRNGILLDRKTDGLHGKANLSKAKSLGLDFRENQTGHRQFTVARKSEPEYNRPLLHEGVISTPKTKSSPGLTRVQHPVNKRDASRQKSHNDAIDHVLDNDIPSLPEGDEDPDDSLPPGNFYTSRGFWRRLEGEDFPWKREKDSSPMSKHLTLDGAELCPQNRITPPPKPQRTFQYQGANKSPPYLDQWEKTNSSVSQTKQLRKSDVICAPNVPPPPCPVSNSNGISRNRKNRKSFEFEDVVRWTAQQGSRETESRRSGLYHTRSQDSIYEDIISDVLRENPYEDINLSPMCLPIMRSRNWTVTQRRTPCTPKLPQKPFTLRGNADSLNEVYKHSMTSQLHSPNLSTPKPSATKRATAYRTQRQPQYVSRIQEIFQAKRGKKRVKSQTSASRDELSGTESDPEESTKKGGSQRLVYVQSTLKRRPGYRTLERDLIQLQEQQLFQLFVVVSLRKRSPGNVYYPEITQQFPTKFEKTSRMSRETEDRLKAIPNFCFPDAQDWRPSADINSETFSFVLTGEDGTRWFGYCRKILPRGKGKRLPEVHCIISRLGCFNLFAKILEEVERRREISPALVHPFMRSVMEAPFPAPGRTITVKSFLPGSGNEELTLCRPVDSRLEHVDFESLLQCLSVSRLLQVFASLLLERRVIFIADKLSTLSRCAHSALALLYPFTWQHTFVPVLPANMLDISCSPTPFVMGALSPSLDQLLDLPIEEAAIQV</sequence>
<dbReference type="FunFam" id="4.10.800.20:FF:000001">
    <property type="entry name" value="AMP deaminase"/>
    <property type="match status" value="1"/>
</dbReference>
<feature type="domain" description="UDENN" evidence="11">
    <location>
        <begin position="1205"/>
        <end position="1478"/>
    </location>
</feature>
<dbReference type="Pfam" id="PF03456">
    <property type="entry name" value="uDENN"/>
    <property type="match status" value="1"/>
</dbReference>
<proteinExistence type="inferred from homology"/>
<dbReference type="InterPro" id="IPR005113">
    <property type="entry name" value="uDENN_dom"/>
</dbReference>
<dbReference type="SUPFAM" id="SSF51556">
    <property type="entry name" value="Metallo-dependent hydrolases"/>
    <property type="match status" value="1"/>
</dbReference>
<dbReference type="FunFam" id="3.40.50.11500:FF:000004">
    <property type="entry name" value="DENN domain-containing protein 2C isoform X1"/>
    <property type="match status" value="1"/>
</dbReference>
<keyword evidence="6" id="KW-0479">Metal-binding</keyword>
<feature type="region of interest" description="Disordered" evidence="10">
    <location>
        <begin position="1138"/>
        <end position="1172"/>
    </location>
</feature>
<evidence type="ECO:0000256" key="8">
    <source>
        <dbReference type="ARBA" id="ARBA00022833"/>
    </source>
</evidence>
<dbReference type="EMBL" id="JAUCMX010000007">
    <property type="protein sequence ID" value="KAK3539663.1"/>
    <property type="molecule type" value="Genomic_DNA"/>
</dbReference>
<dbReference type="GO" id="GO:0046033">
    <property type="term" value="P:AMP metabolic process"/>
    <property type="evidence" value="ECO:0007669"/>
    <property type="project" value="TreeGrafter"/>
</dbReference>
<evidence type="ECO:0000256" key="10">
    <source>
        <dbReference type="SAM" id="MobiDB-lite"/>
    </source>
</evidence>
<protein>
    <recommendedName>
        <fullName evidence="4">AMP deaminase</fullName>
        <ecNumber evidence="4">3.5.4.6</ecNumber>
    </recommendedName>
</protein>
<dbReference type="PROSITE" id="PS50211">
    <property type="entry name" value="DENN"/>
    <property type="match status" value="1"/>
</dbReference>
<dbReference type="GO" id="GO:0005085">
    <property type="term" value="F:guanyl-nucleotide exchange factor activity"/>
    <property type="evidence" value="ECO:0007669"/>
    <property type="project" value="UniProtKB-KW"/>
</dbReference>
<dbReference type="SMART" id="SM00800">
    <property type="entry name" value="uDENN"/>
    <property type="match status" value="1"/>
</dbReference>
<dbReference type="GO" id="GO:0046872">
    <property type="term" value="F:metal ion binding"/>
    <property type="evidence" value="ECO:0007669"/>
    <property type="project" value="UniProtKB-KW"/>
</dbReference>
<dbReference type="Proteomes" id="UP001274896">
    <property type="component" value="Unassembled WGS sequence"/>
</dbReference>
<dbReference type="InterPro" id="IPR006650">
    <property type="entry name" value="A/AMP_deam_AS"/>
</dbReference>
<dbReference type="InterPro" id="IPR037516">
    <property type="entry name" value="Tripartite_DENN"/>
</dbReference>
<evidence type="ECO:0000259" key="11">
    <source>
        <dbReference type="PROSITE" id="PS50211"/>
    </source>
</evidence>
<evidence type="ECO:0000256" key="2">
    <source>
        <dbReference type="ARBA" id="ARBA00004955"/>
    </source>
</evidence>
<keyword evidence="5" id="KW-0344">Guanine-nucleotide releasing factor</keyword>
<evidence type="ECO:0000256" key="5">
    <source>
        <dbReference type="ARBA" id="ARBA00022658"/>
    </source>
</evidence>
<dbReference type="Gene3D" id="3.30.450.200">
    <property type="match status" value="1"/>
</dbReference>
<gene>
    <name evidence="12" type="ORF">QTP70_011120</name>
</gene>
<dbReference type="Gene3D" id="3.40.50.11500">
    <property type="match status" value="1"/>
</dbReference>
<dbReference type="NCBIfam" id="TIGR01429">
    <property type="entry name" value="AMP_deaminase"/>
    <property type="match status" value="1"/>
</dbReference>
<dbReference type="PANTHER" id="PTHR11359">
    <property type="entry name" value="AMP DEAMINASE"/>
    <property type="match status" value="1"/>
</dbReference>
<dbReference type="InterPro" id="IPR032466">
    <property type="entry name" value="Metal_Hydrolase"/>
</dbReference>
<feature type="compositionally biased region" description="Polar residues" evidence="10">
    <location>
        <begin position="1095"/>
        <end position="1110"/>
    </location>
</feature>
<dbReference type="Gene3D" id="3.20.20.140">
    <property type="entry name" value="Metal-dependent hydrolases"/>
    <property type="match status" value="2"/>
</dbReference>
<dbReference type="GO" id="GO:0005829">
    <property type="term" value="C:cytosol"/>
    <property type="evidence" value="ECO:0007669"/>
    <property type="project" value="TreeGrafter"/>
</dbReference>
<keyword evidence="9" id="KW-0546">Nucleotide metabolism</keyword>
<evidence type="ECO:0000256" key="9">
    <source>
        <dbReference type="ARBA" id="ARBA00023080"/>
    </source>
</evidence>
<evidence type="ECO:0000256" key="1">
    <source>
        <dbReference type="ARBA" id="ARBA00001947"/>
    </source>
</evidence>
<evidence type="ECO:0000256" key="6">
    <source>
        <dbReference type="ARBA" id="ARBA00022723"/>
    </source>
</evidence>
<keyword evidence="13" id="KW-1185">Reference proteome</keyword>
<dbReference type="InterPro" id="IPR001194">
    <property type="entry name" value="cDENN_dom"/>
</dbReference>
<comment type="caution">
    <text evidence="12">The sequence shown here is derived from an EMBL/GenBank/DDBJ whole genome shotgun (WGS) entry which is preliminary data.</text>
</comment>
<accession>A0AAE0R1M6</accession>
<comment type="similarity">
    <text evidence="3">Belongs to the metallo-dependent hydrolases superfamily. Adenosine and AMP deaminases family.</text>
</comment>
<evidence type="ECO:0000313" key="13">
    <source>
        <dbReference type="Proteomes" id="UP001274896"/>
    </source>
</evidence>
<dbReference type="InterPro" id="IPR043153">
    <property type="entry name" value="DENN_C"/>
</dbReference>
<evidence type="ECO:0000256" key="3">
    <source>
        <dbReference type="ARBA" id="ARBA00006676"/>
    </source>
</evidence>
<name>A0AAE0R1M6_9TELE</name>
<keyword evidence="7" id="KW-0378">Hydrolase</keyword>
<evidence type="ECO:0000313" key="12">
    <source>
        <dbReference type="EMBL" id="KAK3539663.1"/>
    </source>
</evidence>
<organism evidence="12 13">
    <name type="scientific">Hemibagrus guttatus</name>
    <dbReference type="NCBI Taxonomy" id="175788"/>
    <lineage>
        <taxon>Eukaryota</taxon>
        <taxon>Metazoa</taxon>
        <taxon>Chordata</taxon>
        <taxon>Craniata</taxon>
        <taxon>Vertebrata</taxon>
        <taxon>Euteleostomi</taxon>
        <taxon>Actinopterygii</taxon>
        <taxon>Neopterygii</taxon>
        <taxon>Teleostei</taxon>
        <taxon>Ostariophysi</taxon>
        <taxon>Siluriformes</taxon>
        <taxon>Bagridae</taxon>
        <taxon>Hemibagrus</taxon>
    </lineage>
</organism>
<dbReference type="PANTHER" id="PTHR11359:SF1">
    <property type="entry name" value="AMP DEAMINASE 1"/>
    <property type="match status" value="1"/>
</dbReference>